<dbReference type="SUPFAM" id="SSF103473">
    <property type="entry name" value="MFS general substrate transporter"/>
    <property type="match status" value="1"/>
</dbReference>
<keyword evidence="6 7" id="KW-0472">Membrane</keyword>
<protein>
    <submittedName>
        <fullName evidence="8">MFS transporter</fullName>
    </submittedName>
</protein>
<keyword evidence="3" id="KW-1003">Cell membrane</keyword>
<keyword evidence="4 7" id="KW-0812">Transmembrane</keyword>
<accession>A0ABN1B8P9</accession>
<feature type="transmembrane region" description="Helical" evidence="7">
    <location>
        <begin position="370"/>
        <end position="397"/>
    </location>
</feature>
<evidence type="ECO:0000256" key="1">
    <source>
        <dbReference type="ARBA" id="ARBA00004651"/>
    </source>
</evidence>
<feature type="transmembrane region" description="Helical" evidence="7">
    <location>
        <begin position="143"/>
        <end position="162"/>
    </location>
</feature>
<dbReference type="CDD" id="cd06173">
    <property type="entry name" value="MFS_MefA_like"/>
    <property type="match status" value="1"/>
</dbReference>
<dbReference type="InterPro" id="IPR036259">
    <property type="entry name" value="MFS_trans_sf"/>
</dbReference>
<name>A0ABN1B8P9_9BACI</name>
<dbReference type="PANTHER" id="PTHR43266:SF10">
    <property type="entry name" value="BACILYSIN EXPORTER BACE-RELATED"/>
    <property type="match status" value="1"/>
</dbReference>
<dbReference type="Proteomes" id="UP001500880">
    <property type="component" value="Unassembled WGS sequence"/>
</dbReference>
<feature type="transmembrane region" description="Helical" evidence="7">
    <location>
        <begin position="221"/>
        <end position="241"/>
    </location>
</feature>
<gene>
    <name evidence="8" type="ORF">GCM10008986_18570</name>
</gene>
<evidence type="ECO:0000313" key="9">
    <source>
        <dbReference type="Proteomes" id="UP001500880"/>
    </source>
</evidence>
<evidence type="ECO:0000313" key="8">
    <source>
        <dbReference type="EMBL" id="GAA0492502.1"/>
    </source>
</evidence>
<organism evidence="8 9">
    <name type="scientific">Salinibacillus aidingensis</name>
    <dbReference type="NCBI Taxonomy" id="237684"/>
    <lineage>
        <taxon>Bacteria</taxon>
        <taxon>Bacillati</taxon>
        <taxon>Bacillota</taxon>
        <taxon>Bacilli</taxon>
        <taxon>Bacillales</taxon>
        <taxon>Bacillaceae</taxon>
        <taxon>Salinibacillus</taxon>
    </lineage>
</organism>
<evidence type="ECO:0000256" key="2">
    <source>
        <dbReference type="ARBA" id="ARBA00022448"/>
    </source>
</evidence>
<sequence length="408" mass="44120">MKKQSNLIFRNQTFFRLWMAQSGSSLGDWFNHVALAATTLRLTQSPTAMGLVLICRDLPQVTLSFLAGPFVDRFSKRMIMYISDFIRAVVAVMFIWAALEQQMWAFYLGSVLMGVASSVFGPARNAAIPAVVAEKDITAANSLTVATSGVLSVVGAAFGGLVSAVQPALAFAVNALSYIWSAGWVLATKWKEGIKKNNQGSSPSYFRELSEGFGILKENRLIMALICTSVAFAIMSGPYFVMIPVLGDLTYNLGGIGIGLLYVADGLAFILSAMFVGRVVGSQVKSAHRWYGWGFFIQAVFFVAFAFSTNVWTGMIFIFLSQLGAGILLTLGTTILQMTVSSEVLGRIFAIDHTVDSGIKQLSLLISGPAISLLGSPVVGIIVGLIGSLAGVAWWYVSYRERRNVAYR</sequence>
<keyword evidence="9" id="KW-1185">Reference proteome</keyword>
<comment type="caution">
    <text evidence="8">The sequence shown here is derived from an EMBL/GenBank/DDBJ whole genome shotgun (WGS) entry which is preliminary data.</text>
</comment>
<dbReference type="PANTHER" id="PTHR43266">
    <property type="entry name" value="MACROLIDE-EFFLUX PROTEIN"/>
    <property type="match status" value="1"/>
</dbReference>
<feature type="transmembrane region" description="Helical" evidence="7">
    <location>
        <begin position="168"/>
        <end position="187"/>
    </location>
</feature>
<evidence type="ECO:0000256" key="6">
    <source>
        <dbReference type="ARBA" id="ARBA00023136"/>
    </source>
</evidence>
<feature type="transmembrane region" description="Helical" evidence="7">
    <location>
        <begin position="104"/>
        <end position="123"/>
    </location>
</feature>
<keyword evidence="5 7" id="KW-1133">Transmembrane helix</keyword>
<evidence type="ECO:0000256" key="3">
    <source>
        <dbReference type="ARBA" id="ARBA00022475"/>
    </source>
</evidence>
<dbReference type="EMBL" id="BAAADO010000003">
    <property type="protein sequence ID" value="GAA0492502.1"/>
    <property type="molecule type" value="Genomic_DNA"/>
</dbReference>
<feature type="transmembrane region" description="Helical" evidence="7">
    <location>
        <begin position="78"/>
        <end position="98"/>
    </location>
</feature>
<proteinExistence type="predicted"/>
<dbReference type="InterPro" id="IPR010290">
    <property type="entry name" value="TM_effector"/>
</dbReference>
<dbReference type="Gene3D" id="1.20.1250.20">
    <property type="entry name" value="MFS general substrate transporter like domains"/>
    <property type="match status" value="1"/>
</dbReference>
<reference evidence="8 9" key="1">
    <citation type="journal article" date="2019" name="Int. J. Syst. Evol. Microbiol.">
        <title>The Global Catalogue of Microorganisms (GCM) 10K type strain sequencing project: providing services to taxonomists for standard genome sequencing and annotation.</title>
        <authorList>
            <consortium name="The Broad Institute Genomics Platform"/>
            <consortium name="The Broad Institute Genome Sequencing Center for Infectious Disease"/>
            <person name="Wu L."/>
            <person name="Ma J."/>
        </authorList>
    </citation>
    <scope>NUCLEOTIDE SEQUENCE [LARGE SCALE GENOMIC DNA]</scope>
    <source>
        <strain evidence="8 9">JCM 12389</strain>
    </source>
</reference>
<keyword evidence="2" id="KW-0813">Transport</keyword>
<evidence type="ECO:0000256" key="4">
    <source>
        <dbReference type="ARBA" id="ARBA00022692"/>
    </source>
</evidence>
<evidence type="ECO:0000256" key="5">
    <source>
        <dbReference type="ARBA" id="ARBA00022989"/>
    </source>
</evidence>
<feature type="transmembrane region" description="Helical" evidence="7">
    <location>
        <begin position="253"/>
        <end position="278"/>
    </location>
</feature>
<feature type="transmembrane region" description="Helical" evidence="7">
    <location>
        <begin position="290"/>
        <end position="308"/>
    </location>
</feature>
<dbReference type="RefSeq" id="WP_343840011.1">
    <property type="nucleotide sequence ID" value="NZ_BAAADO010000003.1"/>
</dbReference>
<dbReference type="Pfam" id="PF05977">
    <property type="entry name" value="MFS_3"/>
    <property type="match status" value="1"/>
</dbReference>
<comment type="subcellular location">
    <subcellularLocation>
        <location evidence="1">Cell membrane</location>
        <topology evidence="1">Multi-pass membrane protein</topology>
    </subcellularLocation>
</comment>
<evidence type="ECO:0000256" key="7">
    <source>
        <dbReference type="SAM" id="Phobius"/>
    </source>
</evidence>